<dbReference type="EMBL" id="QPKB01000003">
    <property type="protein sequence ID" value="RWR79409.1"/>
    <property type="molecule type" value="Genomic_DNA"/>
</dbReference>
<evidence type="ECO:0000313" key="1">
    <source>
        <dbReference type="EMBL" id="RWR79409.1"/>
    </source>
</evidence>
<dbReference type="STRING" id="337451.A0A443NLL1"/>
<proteinExistence type="predicted"/>
<keyword evidence="2" id="KW-1185">Reference proteome</keyword>
<reference evidence="1 2" key="1">
    <citation type="journal article" date="2019" name="Nat. Plants">
        <title>Stout camphor tree genome fills gaps in understanding of flowering plant genome evolution.</title>
        <authorList>
            <person name="Chaw S.M."/>
            <person name="Liu Y.C."/>
            <person name="Wu Y.W."/>
            <person name="Wang H.Y."/>
            <person name="Lin C.I."/>
            <person name="Wu C.S."/>
            <person name="Ke H.M."/>
            <person name="Chang L.Y."/>
            <person name="Hsu C.Y."/>
            <person name="Yang H.T."/>
            <person name="Sudianto E."/>
            <person name="Hsu M.H."/>
            <person name="Wu K.P."/>
            <person name="Wang L.N."/>
            <person name="Leebens-Mack J.H."/>
            <person name="Tsai I.J."/>
        </authorList>
    </citation>
    <scope>NUCLEOTIDE SEQUENCE [LARGE SCALE GENOMIC DNA]</scope>
    <source>
        <strain evidence="2">cv. Chaw 1501</strain>
        <tissue evidence="1">Young leaves</tissue>
    </source>
</reference>
<protein>
    <submittedName>
        <fullName evidence="1">Pentatricopeptide repeat-containing protein, mitochondrial-like protein</fullName>
    </submittedName>
</protein>
<evidence type="ECO:0000313" key="2">
    <source>
        <dbReference type="Proteomes" id="UP000283530"/>
    </source>
</evidence>
<dbReference type="Proteomes" id="UP000283530">
    <property type="component" value="Unassembled WGS sequence"/>
</dbReference>
<dbReference type="InterPro" id="IPR011990">
    <property type="entry name" value="TPR-like_helical_dom_sf"/>
</dbReference>
<sequence length="254" mass="28566">MSRKDFGFLQRLLLGKVRLSNAYSTASSASLVDEHTFNSDSNAGTVITTDENREEKSLCISRSHSLFTLATRVLRSLSWEAVREIRFSEAVEKHGISHSVDVFSVIVHIFASARMETEVYCLLRQVVRYHKSSVNCDAFGLSTALVELSNDVETTSVVSQILIKVFAESRMVEQAVEAFLQAKKIGLKLSISSCNFMLKCAVERNKAEVVRCLFDEMKNSGPPTQCIHLHHLDEFLLSRRYGSSHRDSIRNGKE</sequence>
<accession>A0A443NLL1</accession>
<gene>
    <name evidence="1" type="ORF">CKAN_00798100</name>
</gene>
<dbReference type="OrthoDB" id="185373at2759"/>
<name>A0A443NLL1_9MAGN</name>
<comment type="caution">
    <text evidence="1">The sequence shown here is derived from an EMBL/GenBank/DDBJ whole genome shotgun (WGS) entry which is preliminary data.</text>
</comment>
<dbReference type="Gene3D" id="1.25.40.10">
    <property type="entry name" value="Tetratricopeptide repeat domain"/>
    <property type="match status" value="1"/>
</dbReference>
<organism evidence="1 2">
    <name type="scientific">Cinnamomum micranthum f. kanehirae</name>
    <dbReference type="NCBI Taxonomy" id="337451"/>
    <lineage>
        <taxon>Eukaryota</taxon>
        <taxon>Viridiplantae</taxon>
        <taxon>Streptophyta</taxon>
        <taxon>Embryophyta</taxon>
        <taxon>Tracheophyta</taxon>
        <taxon>Spermatophyta</taxon>
        <taxon>Magnoliopsida</taxon>
        <taxon>Magnoliidae</taxon>
        <taxon>Laurales</taxon>
        <taxon>Lauraceae</taxon>
        <taxon>Cinnamomum</taxon>
    </lineage>
</organism>
<dbReference type="AlphaFoldDB" id="A0A443NLL1"/>